<comment type="function">
    <text evidence="1 9">Component of the MICOS complex, a large protein complex of the mitochondrial inner membrane that plays crucial roles in the maintenance of crista junctions, inner membrane architecture, and formation of contact sites to the outer membrane.</text>
</comment>
<name>A0A0R3SFG7_HYMDI</name>
<evidence type="ECO:0000256" key="6">
    <source>
        <dbReference type="ARBA" id="ARBA00022989"/>
    </source>
</evidence>
<evidence type="ECO:0000256" key="9">
    <source>
        <dbReference type="RuleBase" id="RU363011"/>
    </source>
</evidence>
<dbReference type="Pfam" id="PF04418">
    <property type="entry name" value="DUF543"/>
    <property type="match status" value="1"/>
</dbReference>
<dbReference type="Proteomes" id="UP000321570">
    <property type="component" value="Unassembled WGS sequence"/>
</dbReference>
<dbReference type="GO" id="GO:0061617">
    <property type="term" value="C:MICOS complex"/>
    <property type="evidence" value="ECO:0007669"/>
    <property type="project" value="UniProtKB-UniRule"/>
</dbReference>
<evidence type="ECO:0000256" key="5">
    <source>
        <dbReference type="ARBA" id="ARBA00022792"/>
    </source>
</evidence>
<dbReference type="InterPro" id="IPR007512">
    <property type="entry name" value="Mic10"/>
</dbReference>
<keyword evidence="4" id="KW-0812">Transmembrane</keyword>
<dbReference type="EMBL" id="UYSG01001122">
    <property type="protein sequence ID" value="VDL35442.1"/>
    <property type="molecule type" value="Genomic_DNA"/>
</dbReference>
<comment type="similarity">
    <text evidence="3 9">Belongs to the MICOS complex subunit Mic10 family.</text>
</comment>
<keyword evidence="7 9" id="KW-0496">Mitochondrion</keyword>
<sequence>MSVHEKSEDVVGKKVDRCISDVLIKTGTGVSVGIIVSVLFAKRRPWPLIFGTGFGLGMGISNCNSEFKQPLPLQSHIIVAQEKPQ</sequence>
<keyword evidence="8" id="KW-0472">Membrane</keyword>
<evidence type="ECO:0000256" key="1">
    <source>
        <dbReference type="ARBA" id="ARBA00002689"/>
    </source>
</evidence>
<evidence type="ECO:0000256" key="3">
    <source>
        <dbReference type="ARBA" id="ARBA00006792"/>
    </source>
</evidence>
<evidence type="ECO:0000256" key="7">
    <source>
        <dbReference type="ARBA" id="ARBA00023128"/>
    </source>
</evidence>
<evidence type="ECO:0000313" key="13">
    <source>
        <dbReference type="Proteomes" id="UP000321570"/>
    </source>
</evidence>
<reference evidence="10 12" key="2">
    <citation type="submission" date="2018-11" db="EMBL/GenBank/DDBJ databases">
        <authorList>
            <consortium name="Pathogen Informatics"/>
        </authorList>
    </citation>
    <scope>NUCLEOTIDE SEQUENCE [LARGE SCALE GENOMIC DNA]</scope>
</reference>
<reference evidence="14" key="1">
    <citation type="submission" date="2017-02" db="UniProtKB">
        <authorList>
            <consortium name="WormBaseParasite"/>
        </authorList>
    </citation>
    <scope>IDENTIFICATION</scope>
</reference>
<dbReference type="EMBL" id="CABIJS010000210">
    <property type="protein sequence ID" value="VUZ46307.1"/>
    <property type="molecule type" value="Genomic_DNA"/>
</dbReference>
<keyword evidence="5 9" id="KW-0999">Mitochondrion inner membrane</keyword>
<proteinExistence type="inferred from homology"/>
<comment type="subunit">
    <text evidence="9">Component of the mitochondrial contact site and cristae organizing system (MICOS) complex.</text>
</comment>
<dbReference type="PANTHER" id="PTHR21304:SF0">
    <property type="entry name" value="MICOS COMPLEX SUBUNIT MIC10"/>
    <property type="match status" value="1"/>
</dbReference>
<dbReference type="AlphaFoldDB" id="A0A0R3SFG7"/>
<evidence type="ECO:0000256" key="4">
    <source>
        <dbReference type="ARBA" id="ARBA00022692"/>
    </source>
</evidence>
<accession>A0A0R3SFG7</accession>
<gene>
    <name evidence="10" type="ORF">HDID_LOCUS3584</name>
    <name evidence="11" type="ORF">WMSIL1_LOCUS5986</name>
</gene>
<reference evidence="11 13" key="3">
    <citation type="submission" date="2019-07" db="EMBL/GenBank/DDBJ databases">
        <authorList>
            <person name="Jastrzebski P J."/>
            <person name="Paukszto L."/>
            <person name="Jastrzebski P J."/>
        </authorList>
    </citation>
    <scope>NUCLEOTIDE SEQUENCE [LARGE SCALE GENOMIC DNA]</scope>
    <source>
        <strain evidence="11 13">WMS-il1</strain>
    </source>
</reference>
<organism evidence="14">
    <name type="scientific">Hymenolepis diminuta</name>
    <name type="common">Rat tapeworm</name>
    <dbReference type="NCBI Taxonomy" id="6216"/>
    <lineage>
        <taxon>Eukaryota</taxon>
        <taxon>Metazoa</taxon>
        <taxon>Spiralia</taxon>
        <taxon>Lophotrochozoa</taxon>
        <taxon>Platyhelminthes</taxon>
        <taxon>Cestoda</taxon>
        <taxon>Eucestoda</taxon>
        <taxon>Cyclophyllidea</taxon>
        <taxon>Hymenolepididae</taxon>
        <taxon>Hymenolepis</taxon>
    </lineage>
</organism>
<evidence type="ECO:0000313" key="12">
    <source>
        <dbReference type="Proteomes" id="UP000274504"/>
    </source>
</evidence>
<dbReference type="OrthoDB" id="1916310at2759"/>
<protein>
    <recommendedName>
        <fullName evidence="9">MICOS complex subunit MIC10</fullName>
    </recommendedName>
</protein>
<dbReference type="STRING" id="6216.A0A0R3SFG7"/>
<comment type="subcellular location">
    <subcellularLocation>
        <location evidence="2 9">Mitochondrion inner membrane</location>
        <topology evidence="2 9">Single-pass membrane protein</topology>
    </subcellularLocation>
</comment>
<evidence type="ECO:0000313" key="10">
    <source>
        <dbReference type="EMBL" id="VDL35442.1"/>
    </source>
</evidence>
<evidence type="ECO:0000313" key="14">
    <source>
        <dbReference type="WBParaSite" id="HDID_0000358601-mRNA-1"/>
    </source>
</evidence>
<dbReference type="Proteomes" id="UP000274504">
    <property type="component" value="Unassembled WGS sequence"/>
</dbReference>
<keyword evidence="13" id="KW-1185">Reference proteome</keyword>
<evidence type="ECO:0000313" key="11">
    <source>
        <dbReference type="EMBL" id="VUZ46307.1"/>
    </source>
</evidence>
<evidence type="ECO:0000256" key="8">
    <source>
        <dbReference type="ARBA" id="ARBA00023136"/>
    </source>
</evidence>
<keyword evidence="6" id="KW-1133">Transmembrane helix</keyword>
<evidence type="ECO:0000256" key="2">
    <source>
        <dbReference type="ARBA" id="ARBA00004434"/>
    </source>
</evidence>
<dbReference type="PANTHER" id="PTHR21304">
    <property type="entry name" value="MICOS COMPLEX SUBUNIT MIC10"/>
    <property type="match status" value="1"/>
</dbReference>
<dbReference type="WBParaSite" id="HDID_0000358601-mRNA-1">
    <property type="protein sequence ID" value="HDID_0000358601-mRNA-1"/>
    <property type="gene ID" value="HDID_0000358601"/>
</dbReference>